<feature type="chain" id="PRO_5032346395" description="Venom protein" evidence="2">
    <location>
        <begin position="25"/>
        <end position="710"/>
    </location>
</feature>
<dbReference type="PROSITE" id="PS51257">
    <property type="entry name" value="PROKAR_LIPOPROTEIN"/>
    <property type="match status" value="1"/>
</dbReference>
<feature type="compositionally biased region" description="Polar residues" evidence="1">
    <location>
        <begin position="634"/>
        <end position="662"/>
    </location>
</feature>
<accession>A0A835CN15</accession>
<name>A0A835CN15_APHGI</name>
<keyword evidence="2" id="KW-0732">Signal</keyword>
<feature type="compositionally biased region" description="Basic and acidic residues" evidence="1">
    <location>
        <begin position="182"/>
        <end position="192"/>
    </location>
</feature>
<organism evidence="3 4">
    <name type="scientific">Aphidius gifuensis</name>
    <name type="common">Parasitoid wasp</name>
    <dbReference type="NCBI Taxonomy" id="684658"/>
    <lineage>
        <taxon>Eukaryota</taxon>
        <taxon>Metazoa</taxon>
        <taxon>Ecdysozoa</taxon>
        <taxon>Arthropoda</taxon>
        <taxon>Hexapoda</taxon>
        <taxon>Insecta</taxon>
        <taxon>Pterygota</taxon>
        <taxon>Neoptera</taxon>
        <taxon>Endopterygota</taxon>
        <taxon>Hymenoptera</taxon>
        <taxon>Apocrita</taxon>
        <taxon>Ichneumonoidea</taxon>
        <taxon>Braconidae</taxon>
        <taxon>Aphidiinae</taxon>
        <taxon>Aphidius</taxon>
    </lineage>
</organism>
<dbReference type="Proteomes" id="UP000639338">
    <property type="component" value="Unassembled WGS sequence"/>
</dbReference>
<comment type="caution">
    <text evidence="3">The sequence shown here is derived from an EMBL/GenBank/DDBJ whole genome shotgun (WGS) entry which is preliminary data.</text>
</comment>
<sequence length="710" mass="80868">MSKNFFKKIILIIVFLFLISLSCAKEVSIEETDVSNDNEHYKMTDKFNDIIGKLTNKNLERLMNYGGVLKTRLYDINGMLIYQDDEHLSKFRITEVTPKNYKDKELRRDSDTFNVIMKDLSPFELESSEEQISNEVKRRFISKKPEIKMNNAMKNNNCNNMNCNSDDKSSCCPNNSDNLQKQIDDRSSKNIDSETEEISDDSSLQQEEINKPTKCQKCSCIDNCYNGCNDKVKKNNCQGNKCKVLNTDARKNINDNDISKEKKIDEDKTSELDESTQKDLIKKSIKYYKIKGVNASIGYDDDDNDTKVQSSSTLLNDKNIGKRRYTMSLNSLLTLLDADKKNIRKNIQNNEFSIEKKTKVKLNSSELSGRGNSYEDIDLTRKNKKFKEPQVSSRHITKDQKINENVAGVILPPQFNITENGQDQNIKIHDKENSSFNEDKIEFSRRSDTKLYTISSNNNHSVDLKILNDSHYEDYKNNFDNDDLKIDKPANRMFGFDTPIIGIKTDLSPNKIQSGKILSLKNNLIGKTSTESSNNKETATESLDKKLLNINKNSDIDNTNIEEHENEDTPKNRLFGLSTFFDEPSQRVTYKKRRTSNDMKTSALPLKLNSKEITTEALNTKISKITKNKSNDLSSSETLKLERTPTTTVSSITEPMNATKNPANKTLNSSTNNNVTTELNNAETTTTTTIINSLNSTTKIDNSTAVVTKK</sequence>
<protein>
    <recommendedName>
        <fullName evidence="5">Venom protein</fullName>
    </recommendedName>
</protein>
<feature type="compositionally biased region" description="Low complexity" evidence="1">
    <location>
        <begin position="663"/>
        <end position="673"/>
    </location>
</feature>
<proteinExistence type="predicted"/>
<evidence type="ECO:0008006" key="5">
    <source>
        <dbReference type="Google" id="ProtNLM"/>
    </source>
</evidence>
<evidence type="ECO:0000313" key="4">
    <source>
        <dbReference type="Proteomes" id="UP000639338"/>
    </source>
</evidence>
<feature type="region of interest" description="Disordered" evidence="1">
    <location>
        <begin position="634"/>
        <end position="673"/>
    </location>
</feature>
<evidence type="ECO:0000313" key="3">
    <source>
        <dbReference type="EMBL" id="KAF7990359.1"/>
    </source>
</evidence>
<feature type="signal peptide" evidence="2">
    <location>
        <begin position="1"/>
        <end position="24"/>
    </location>
</feature>
<dbReference type="AlphaFoldDB" id="A0A835CN15"/>
<keyword evidence="4" id="KW-1185">Reference proteome</keyword>
<evidence type="ECO:0000256" key="2">
    <source>
        <dbReference type="SAM" id="SignalP"/>
    </source>
</evidence>
<reference evidence="3 4" key="1">
    <citation type="submission" date="2020-08" db="EMBL/GenBank/DDBJ databases">
        <title>Aphidius gifuensis genome sequencing and assembly.</title>
        <authorList>
            <person name="Du Z."/>
        </authorList>
    </citation>
    <scope>NUCLEOTIDE SEQUENCE [LARGE SCALE GENOMIC DNA]</scope>
    <source>
        <strain evidence="3">YNYX2018</strain>
        <tissue evidence="3">Adults</tissue>
    </source>
</reference>
<feature type="region of interest" description="Disordered" evidence="1">
    <location>
        <begin position="174"/>
        <end position="206"/>
    </location>
</feature>
<evidence type="ECO:0000256" key="1">
    <source>
        <dbReference type="SAM" id="MobiDB-lite"/>
    </source>
</evidence>
<dbReference type="EMBL" id="JACMRX010000004">
    <property type="protein sequence ID" value="KAF7990359.1"/>
    <property type="molecule type" value="Genomic_DNA"/>
</dbReference>
<gene>
    <name evidence="3" type="ORF">HCN44_000164</name>
</gene>